<protein>
    <submittedName>
        <fullName evidence="1">Uncharacterized protein</fullName>
    </submittedName>
</protein>
<proteinExistence type="predicted"/>
<sequence>MQKDWVELWSSLAAFEQCQNPKMVTTMKTSISVSTSKRAHKTIPRQPSSSTRHAAVFSWLLMLPAILVHIFFRARLLQQFLIRLVAYFGVTPFLAQTYSRVPGGVPVVPNNICAHLLIRDK</sequence>
<organism evidence="1 2">
    <name type="scientific">Auriscalpium vulgare</name>
    <dbReference type="NCBI Taxonomy" id="40419"/>
    <lineage>
        <taxon>Eukaryota</taxon>
        <taxon>Fungi</taxon>
        <taxon>Dikarya</taxon>
        <taxon>Basidiomycota</taxon>
        <taxon>Agaricomycotina</taxon>
        <taxon>Agaricomycetes</taxon>
        <taxon>Russulales</taxon>
        <taxon>Auriscalpiaceae</taxon>
        <taxon>Auriscalpium</taxon>
    </lineage>
</organism>
<evidence type="ECO:0000313" key="1">
    <source>
        <dbReference type="EMBL" id="KAI0038288.1"/>
    </source>
</evidence>
<gene>
    <name evidence="1" type="ORF">FA95DRAFT_1684691</name>
</gene>
<evidence type="ECO:0000313" key="2">
    <source>
        <dbReference type="Proteomes" id="UP000814033"/>
    </source>
</evidence>
<keyword evidence="2" id="KW-1185">Reference proteome</keyword>
<feature type="non-terminal residue" evidence="1">
    <location>
        <position position="121"/>
    </location>
</feature>
<dbReference type="EMBL" id="MU276541">
    <property type="protein sequence ID" value="KAI0038288.1"/>
    <property type="molecule type" value="Genomic_DNA"/>
</dbReference>
<reference evidence="1" key="1">
    <citation type="submission" date="2021-02" db="EMBL/GenBank/DDBJ databases">
        <authorList>
            <consortium name="DOE Joint Genome Institute"/>
            <person name="Ahrendt S."/>
            <person name="Looney B.P."/>
            <person name="Miyauchi S."/>
            <person name="Morin E."/>
            <person name="Drula E."/>
            <person name="Courty P.E."/>
            <person name="Chicoki N."/>
            <person name="Fauchery L."/>
            <person name="Kohler A."/>
            <person name="Kuo A."/>
            <person name="Labutti K."/>
            <person name="Pangilinan J."/>
            <person name="Lipzen A."/>
            <person name="Riley R."/>
            <person name="Andreopoulos W."/>
            <person name="He G."/>
            <person name="Johnson J."/>
            <person name="Barry K.W."/>
            <person name="Grigoriev I.V."/>
            <person name="Nagy L."/>
            <person name="Hibbett D."/>
            <person name="Henrissat B."/>
            <person name="Matheny P.B."/>
            <person name="Labbe J."/>
            <person name="Martin F."/>
        </authorList>
    </citation>
    <scope>NUCLEOTIDE SEQUENCE</scope>
    <source>
        <strain evidence="1">FP105234-sp</strain>
    </source>
</reference>
<accession>A0ACB8R3B1</accession>
<comment type="caution">
    <text evidence="1">The sequence shown here is derived from an EMBL/GenBank/DDBJ whole genome shotgun (WGS) entry which is preliminary data.</text>
</comment>
<name>A0ACB8R3B1_9AGAM</name>
<reference evidence="1" key="2">
    <citation type="journal article" date="2022" name="New Phytol.">
        <title>Evolutionary transition to the ectomycorrhizal habit in the genomes of a hyperdiverse lineage of mushroom-forming fungi.</title>
        <authorList>
            <person name="Looney B."/>
            <person name="Miyauchi S."/>
            <person name="Morin E."/>
            <person name="Drula E."/>
            <person name="Courty P.E."/>
            <person name="Kohler A."/>
            <person name="Kuo A."/>
            <person name="LaButti K."/>
            <person name="Pangilinan J."/>
            <person name="Lipzen A."/>
            <person name="Riley R."/>
            <person name="Andreopoulos W."/>
            <person name="He G."/>
            <person name="Johnson J."/>
            <person name="Nolan M."/>
            <person name="Tritt A."/>
            <person name="Barry K.W."/>
            <person name="Grigoriev I.V."/>
            <person name="Nagy L.G."/>
            <person name="Hibbett D."/>
            <person name="Henrissat B."/>
            <person name="Matheny P.B."/>
            <person name="Labbe J."/>
            <person name="Martin F.M."/>
        </authorList>
    </citation>
    <scope>NUCLEOTIDE SEQUENCE</scope>
    <source>
        <strain evidence="1">FP105234-sp</strain>
    </source>
</reference>
<dbReference type="Proteomes" id="UP000814033">
    <property type="component" value="Unassembled WGS sequence"/>
</dbReference>